<proteinExistence type="predicted"/>
<dbReference type="InterPro" id="IPR003614">
    <property type="entry name" value="Knottins"/>
</dbReference>
<dbReference type="SUPFAM" id="SSF57095">
    <property type="entry name" value="Scorpion toxin-like"/>
    <property type="match status" value="1"/>
</dbReference>
<organism evidence="4">
    <name type="scientific">Panicum hallii</name>
    <dbReference type="NCBI Taxonomy" id="206008"/>
    <lineage>
        <taxon>Eukaryota</taxon>
        <taxon>Viridiplantae</taxon>
        <taxon>Streptophyta</taxon>
        <taxon>Embryophyta</taxon>
        <taxon>Tracheophyta</taxon>
        <taxon>Spermatophyta</taxon>
        <taxon>Magnoliopsida</taxon>
        <taxon>Liliopsida</taxon>
        <taxon>Poales</taxon>
        <taxon>Poaceae</taxon>
        <taxon>PACMAD clade</taxon>
        <taxon>Panicoideae</taxon>
        <taxon>Panicodae</taxon>
        <taxon>Paniceae</taxon>
        <taxon>Panicinae</taxon>
        <taxon>Panicum</taxon>
        <taxon>Panicum sect. Panicum</taxon>
    </lineage>
</organism>
<keyword evidence="2" id="KW-0732">Signal</keyword>
<dbReference type="SMART" id="SM00505">
    <property type="entry name" value="Knot1"/>
    <property type="match status" value="1"/>
</dbReference>
<gene>
    <name evidence="4" type="ORF">PAHAL_6G067500</name>
</gene>
<sequence length="82" mass="8750">MELKSRAAACALLLLLLVLTHGGSSDVGGMVAVEARVCTGKSQQHSFPCISDRLCTRNCVNEGGGWTAGYCRWRVCTCQKAC</sequence>
<evidence type="ECO:0000256" key="2">
    <source>
        <dbReference type="SAM" id="SignalP"/>
    </source>
</evidence>
<reference evidence="4" key="1">
    <citation type="submission" date="2018-04" db="EMBL/GenBank/DDBJ databases">
        <title>WGS assembly of Panicum hallii.</title>
        <authorList>
            <person name="Lovell J."/>
            <person name="Jenkins J."/>
            <person name="Lowry D."/>
            <person name="Mamidi S."/>
            <person name="Sreedasyam A."/>
            <person name="Weng X."/>
            <person name="Barry K."/>
            <person name="Bonette J."/>
            <person name="Campitelli B."/>
            <person name="Daum C."/>
            <person name="Gordon S."/>
            <person name="Gould B."/>
            <person name="Lipzen A."/>
            <person name="Macqueen A."/>
            <person name="Palacio-Mejia J."/>
            <person name="Plott C."/>
            <person name="Shakirov E."/>
            <person name="Shu S."/>
            <person name="Yoshinaga Y."/>
            <person name="Zane M."/>
            <person name="Rokhsar D."/>
            <person name="Grimwood J."/>
            <person name="Schmutz J."/>
            <person name="Juenger T."/>
        </authorList>
    </citation>
    <scope>NUCLEOTIDE SEQUENCE [LARGE SCALE GENOMIC DNA]</scope>
    <source>
        <strain evidence="4">FIL2</strain>
    </source>
</reference>
<evidence type="ECO:0000256" key="1">
    <source>
        <dbReference type="ARBA" id="ARBA00023157"/>
    </source>
</evidence>
<keyword evidence="1" id="KW-1015">Disulfide bond</keyword>
<dbReference type="Pfam" id="PF00304">
    <property type="entry name" value="Gamma-thionin"/>
    <property type="match status" value="1"/>
</dbReference>
<feature type="chain" id="PRO_5015622956" description="Knottins-like domain-containing protein" evidence="2">
    <location>
        <begin position="26"/>
        <end position="82"/>
    </location>
</feature>
<accession>A0A2S3I0X7</accession>
<dbReference type="Proteomes" id="UP000243499">
    <property type="component" value="Chromosome 6"/>
</dbReference>
<evidence type="ECO:0000259" key="3">
    <source>
        <dbReference type="SMART" id="SM00505"/>
    </source>
</evidence>
<dbReference type="PROSITE" id="PS00940">
    <property type="entry name" value="GAMMA_THIONIN"/>
    <property type="match status" value="1"/>
</dbReference>
<dbReference type="InterPro" id="IPR008176">
    <property type="entry name" value="Defensin_plant"/>
</dbReference>
<name>A0A2S3I0X7_9POAL</name>
<dbReference type="EMBL" id="CM008051">
    <property type="protein sequence ID" value="PAN34066.1"/>
    <property type="molecule type" value="Genomic_DNA"/>
</dbReference>
<dbReference type="GO" id="GO:0006952">
    <property type="term" value="P:defense response"/>
    <property type="evidence" value="ECO:0007669"/>
    <property type="project" value="InterPro"/>
</dbReference>
<dbReference type="AlphaFoldDB" id="A0A2S3I0X7"/>
<feature type="signal peptide" evidence="2">
    <location>
        <begin position="1"/>
        <end position="25"/>
    </location>
</feature>
<dbReference type="InterPro" id="IPR036574">
    <property type="entry name" value="Scorpion_toxin-like_sf"/>
</dbReference>
<protein>
    <recommendedName>
        <fullName evidence="3">Knottins-like domain-containing protein</fullName>
    </recommendedName>
</protein>
<dbReference type="Gene3D" id="3.30.30.10">
    <property type="entry name" value="Knottin, scorpion toxin-like"/>
    <property type="match status" value="1"/>
</dbReference>
<evidence type="ECO:0000313" key="4">
    <source>
        <dbReference type="EMBL" id="PAN34066.1"/>
    </source>
</evidence>
<feature type="domain" description="Knottins-like" evidence="3">
    <location>
        <begin position="37"/>
        <end position="82"/>
    </location>
</feature>
<dbReference type="Gramene" id="PAN34066">
    <property type="protein sequence ID" value="PAN34066"/>
    <property type="gene ID" value="PAHAL_6G067500"/>
</dbReference>